<dbReference type="Gene3D" id="3.30.450.20">
    <property type="entry name" value="PAS domain"/>
    <property type="match status" value="1"/>
</dbReference>
<dbReference type="PANTHER" id="PTHR44757:SF2">
    <property type="entry name" value="BIOFILM ARCHITECTURE MAINTENANCE PROTEIN MBAA"/>
    <property type="match status" value="1"/>
</dbReference>
<name>A0ABQ0IXC7_GLUTH</name>
<proteinExistence type="predicted"/>
<dbReference type="InterPro" id="IPR001633">
    <property type="entry name" value="EAL_dom"/>
</dbReference>
<dbReference type="NCBIfam" id="TIGR00254">
    <property type="entry name" value="GGDEF"/>
    <property type="match status" value="1"/>
</dbReference>
<dbReference type="Pfam" id="PF00990">
    <property type="entry name" value="GGDEF"/>
    <property type="match status" value="1"/>
</dbReference>
<dbReference type="SMART" id="SM00267">
    <property type="entry name" value="GGDEF"/>
    <property type="match status" value="1"/>
</dbReference>
<organism evidence="4 5">
    <name type="scientific">Gluconobacter thailandicus NBRC 3257</name>
    <dbReference type="NCBI Taxonomy" id="1381097"/>
    <lineage>
        <taxon>Bacteria</taxon>
        <taxon>Pseudomonadati</taxon>
        <taxon>Pseudomonadota</taxon>
        <taxon>Alphaproteobacteria</taxon>
        <taxon>Acetobacterales</taxon>
        <taxon>Acetobacteraceae</taxon>
        <taxon>Gluconobacter</taxon>
    </lineage>
</organism>
<dbReference type="Gene3D" id="3.30.70.270">
    <property type="match status" value="1"/>
</dbReference>
<dbReference type="Pfam" id="PF00563">
    <property type="entry name" value="EAL"/>
    <property type="match status" value="1"/>
</dbReference>
<feature type="transmembrane region" description="Helical" evidence="1">
    <location>
        <begin position="145"/>
        <end position="165"/>
    </location>
</feature>
<feature type="transmembrane region" description="Helical" evidence="1">
    <location>
        <begin position="236"/>
        <end position="255"/>
    </location>
</feature>
<evidence type="ECO:0000259" key="3">
    <source>
        <dbReference type="PROSITE" id="PS50887"/>
    </source>
</evidence>
<feature type="domain" description="GGDEF" evidence="3">
    <location>
        <begin position="523"/>
        <end position="663"/>
    </location>
</feature>
<keyword evidence="1" id="KW-1133">Transmembrane helix</keyword>
<dbReference type="CDD" id="cd01948">
    <property type="entry name" value="EAL"/>
    <property type="match status" value="1"/>
</dbReference>
<dbReference type="SUPFAM" id="SSF55785">
    <property type="entry name" value="PYP-like sensor domain (PAS domain)"/>
    <property type="match status" value="1"/>
</dbReference>
<evidence type="ECO:0000313" key="5">
    <source>
        <dbReference type="Proteomes" id="UP000018209"/>
    </source>
</evidence>
<protein>
    <submittedName>
        <fullName evidence="4">Sensory box/GGDEF family protein</fullName>
    </submittedName>
</protein>
<evidence type="ECO:0000256" key="1">
    <source>
        <dbReference type="SAM" id="Phobius"/>
    </source>
</evidence>
<dbReference type="PROSITE" id="PS50887">
    <property type="entry name" value="GGDEF"/>
    <property type="match status" value="1"/>
</dbReference>
<dbReference type="Proteomes" id="UP000018209">
    <property type="component" value="Unassembled WGS sequence"/>
</dbReference>
<dbReference type="PROSITE" id="PS50883">
    <property type="entry name" value="EAL"/>
    <property type="match status" value="1"/>
</dbReference>
<comment type="caution">
    <text evidence="4">The sequence shown here is derived from an EMBL/GenBank/DDBJ whole genome shotgun (WGS) entry which is preliminary data.</text>
</comment>
<feature type="transmembrane region" description="Helical" evidence="1">
    <location>
        <begin position="288"/>
        <end position="317"/>
    </location>
</feature>
<gene>
    <name evidence="4" type="ORF">NBRC3257_1851</name>
</gene>
<dbReference type="InterPro" id="IPR043128">
    <property type="entry name" value="Rev_trsase/Diguanyl_cyclase"/>
</dbReference>
<dbReference type="InterPro" id="IPR029787">
    <property type="entry name" value="Nucleotide_cyclase"/>
</dbReference>
<dbReference type="InterPro" id="IPR035965">
    <property type="entry name" value="PAS-like_dom_sf"/>
</dbReference>
<dbReference type="Gene3D" id="3.20.20.450">
    <property type="entry name" value="EAL domain"/>
    <property type="match status" value="1"/>
</dbReference>
<accession>A0ABQ0IXC7</accession>
<dbReference type="InterPro" id="IPR035919">
    <property type="entry name" value="EAL_sf"/>
</dbReference>
<keyword evidence="1" id="KW-0472">Membrane</keyword>
<evidence type="ECO:0000313" key="4">
    <source>
        <dbReference type="EMBL" id="GAD26852.1"/>
    </source>
</evidence>
<dbReference type="SUPFAM" id="SSF55073">
    <property type="entry name" value="Nucleotide cyclase"/>
    <property type="match status" value="1"/>
</dbReference>
<dbReference type="EMBL" id="BASM01000025">
    <property type="protein sequence ID" value="GAD26852.1"/>
    <property type="molecule type" value="Genomic_DNA"/>
</dbReference>
<keyword evidence="5" id="KW-1185">Reference proteome</keyword>
<dbReference type="SMART" id="SM00052">
    <property type="entry name" value="EAL"/>
    <property type="match status" value="1"/>
</dbReference>
<dbReference type="InterPro" id="IPR000160">
    <property type="entry name" value="GGDEF_dom"/>
</dbReference>
<feature type="domain" description="EAL" evidence="2">
    <location>
        <begin position="672"/>
        <end position="922"/>
    </location>
</feature>
<reference evidence="4 5" key="1">
    <citation type="submission" date="2013-08" db="EMBL/GenBank/DDBJ databases">
        <title>Gluconobacter thailandicus NBRC 3257 whole genome sequence.</title>
        <authorList>
            <person name="Matsutani M."/>
            <person name="Yakushi T."/>
            <person name="Matsushita K."/>
        </authorList>
    </citation>
    <scope>NUCLEOTIDE SEQUENCE [LARGE SCALE GENOMIC DNA]</scope>
    <source>
        <strain evidence="4 5">NBRC 3257</strain>
    </source>
</reference>
<dbReference type="SUPFAM" id="SSF141868">
    <property type="entry name" value="EAL domain-like"/>
    <property type="match status" value="1"/>
</dbReference>
<dbReference type="InterPro" id="IPR052155">
    <property type="entry name" value="Biofilm_reg_signaling"/>
</dbReference>
<dbReference type="PANTHER" id="PTHR44757">
    <property type="entry name" value="DIGUANYLATE CYCLASE DGCP"/>
    <property type="match status" value="1"/>
</dbReference>
<keyword evidence="1" id="KW-0812">Transmembrane</keyword>
<evidence type="ECO:0000259" key="2">
    <source>
        <dbReference type="PROSITE" id="PS50883"/>
    </source>
</evidence>
<sequence length="927" mass="103798">MPDRLLLSHLPRRNHHVLAMSPEPKHNLCNLLFPTLDCCVRQLFKWAVETKRSPGTAPMADRKPREVRSDFASDHSFSPGNFQEKQPFSNTEGGVFRFVRFFSPRRLLRFLTFRSGRILAQSLHLGHSRVPTHLQSAFDYSRLRVLALFLPFFLFAQLLSAPVVAVCLWSIDYWAALMLVACVESLVGLWTISKWPFLSSFCECPIRSWFAGREASPAKNLGYAWTYSQIARSLRLLNGALGVVWGWFLICVFHMPSEKAHIVAVIVCMGLFAPLLLCSVVSGAVEALVLPVVAAACLVMAQHFCGALAFLILSLFLETTVCGLFVIGVSRLARYLLQRLLQDRLEQRERNEIMSMMARGSDSHIGDWIWEIDANGCIQTPSDEFCTLLKRSSEEMAGMRLVDLLALPVIQPGCPLPLIDGQPMSASAHLAHCLANRLAFRDLCIPVTVGENTIWWLMTGRPVFRHGVLHGYRGIGANVTRQRNARSLYAERIRHDELTGLLNRLAFCEQLQSALLEKIALFRFGALLFLSLDNFFRDGVETQDETSRNELLSETGNRLRRFAKDKPGVAGRYGKAEFAFFPIVQNPLSSDLEDAKSLALELMALLEKPMVLSDGAVLSARVSAGIAPVSGKGQTLEILLEAADMALHDARGKTQERYSFYERLTLEDEERQQYLLQDVRQAVQERAFSLVYQPIVDAQTGAINGFEALSRWNGSRHGPLSIERVIGLIEVSGRGSEFDFWVLETACEAAVKWPSHLWVAVNMMASQFSQPQVAERILATLSRAGLDPRRLQIEVTETLGLQRDPSVCHAFQLLDRQGVRLVLDDFGTGFSTLSYLRLFPFSKIKLDTIFVQDLFQDSRSAAIVRNAIELAVDLGIAVTAEGVSSLEHYRFLRTQGCTEVQGYFLGRPCPAEDLVWDPLPLSSFAQV</sequence>